<keyword evidence="7" id="KW-0479">Metal-binding</keyword>
<sequence>MEDSVQVRVLFFAKSRELSGLTECNLDISKKILCSEVINYICDKFELNIIKNNVIIALNSEYCDDLNAVLELKNGDEIAVIPPISELTQNKLDLNEINSLLVHETCGGISFFVGTTRDSFEDRKVVSLEYEAYEAMAKKTLNEICEHMRSKWTDIKHIAIYHRLGLVPVKEASVIIGVSSPHRGTSLNAVQYAIEELKKSVPIWKKERYSDPEANRNTKRDFSKLNFDDCQVDDEPLPKYMVQIGADVTEVQRRVTRFIERKREEIDENNIRDFIDSEMKQNTDEENSCARVNSIVFRKGSHLKVHRVKNEYGPQTNIGEYSGALDKLMTFTSPIKIKTEMPDGLPSRIGERLANAEEFLNLKPNDTRNIYARIKSIEDRILHLETLSPEYHHFLEKGTSKSVPKMQKKVNKSWWSQRTSLEKRLTVIGVLASVIAVALLIAVIVVAVNSNNDNASDSDLERVCFTQQCIAEASTVLRQMNQSADPCDDFYQFACGTFLAETVIPDDKTTVTAFSVIENALKDQLRVIVQEPIEDDEIEPFKNVRRLYRACMNTTVIEELGDTPVRNVLNAMGGWPVLETNWNIGDWTWQRSAQLARDNGYSVSNFISFSVSTDNKNSTKRVIRIDQASLGLSREYLILNLSEPFVRAYHDYQVDLAVLFGAERVRAEQEMLEALNFEIDLAEISLAREDRRDAEKLYNPMTVSELQANANFTYAGHNWLTYFNSILPPEIQLTADTEVIVGAVSFFEKLGNLLDNTDGRIMANYAAWRHAFSSVGFLPSKFRARQLEYDRLTSGRADASPRWLECVDVTLGSYPIAYGALYVRKHFNAAAKSIALEMVNNIKNEFKIMLSEITWMDDETKEGANEKADTIREEIGFADELLDDDAISLYYNAVQADIHEDEYFVSIRNLAIAGALRVNRRLFEPINKTEWSSHVAPAIVNAYYSSLNNRIAFPAGILQGAFFNPDRPQYMNYGGIGFVIGHEITHGFDDQGSQYDADGNLRNWWQNATREAYLEKAQCIINQYGNYLEPLTQLYLSGVNTQGENIADNGGIKESYRAYQRWAQTHTEQKMPGLDYTPQQMFWISAGQVWCSLYREEAMKNRVTTGVHSPGQFRVIGPMSNMKEFADDFNCAVGTKMNPEDKCVDFRLSSSMANKHYECVSQTTKDIGLFQCKCVCKMNPSGKEHTTTDGESPANCATKGSEKNMEVDKGEILHLTTDEEMDDDGRTVTIGKIIWTPLLPTTSKKANENAVQFS</sequence>
<dbReference type="GO" id="GO:0016485">
    <property type="term" value="P:protein processing"/>
    <property type="evidence" value="ECO:0007669"/>
    <property type="project" value="TreeGrafter"/>
</dbReference>
<evidence type="ECO:0000256" key="9">
    <source>
        <dbReference type="ARBA" id="ARBA00022833"/>
    </source>
</evidence>
<dbReference type="GO" id="GO:0004222">
    <property type="term" value="F:metalloendopeptidase activity"/>
    <property type="evidence" value="ECO:0007669"/>
    <property type="project" value="InterPro"/>
</dbReference>
<keyword evidence="13" id="KW-0812">Transmembrane</keyword>
<dbReference type="Proteomes" id="UP001151699">
    <property type="component" value="Chromosome X"/>
</dbReference>
<keyword evidence="11" id="KW-0501">Molybdenum cofactor biosynthesis</keyword>
<evidence type="ECO:0000313" key="16">
    <source>
        <dbReference type="EMBL" id="KAJ6638741.1"/>
    </source>
</evidence>
<evidence type="ECO:0000256" key="11">
    <source>
        <dbReference type="ARBA" id="ARBA00023150"/>
    </source>
</evidence>
<evidence type="ECO:0000256" key="6">
    <source>
        <dbReference type="ARBA" id="ARBA00022679"/>
    </source>
</evidence>
<dbReference type="GO" id="GO:0005886">
    <property type="term" value="C:plasma membrane"/>
    <property type="evidence" value="ECO:0007669"/>
    <property type="project" value="UniProtKB-SubCell"/>
</dbReference>
<dbReference type="InterPro" id="IPR028888">
    <property type="entry name" value="MOCS2B_euk"/>
</dbReference>
<feature type="domain" description="Peptidase M13 N-terminal" evidence="15">
    <location>
        <begin position="486"/>
        <end position="877"/>
    </location>
</feature>
<dbReference type="Gene3D" id="3.90.1170.40">
    <property type="entry name" value="Molybdopterin biosynthesis MoaE subunit"/>
    <property type="match status" value="1"/>
</dbReference>
<dbReference type="Pfam" id="PF01431">
    <property type="entry name" value="Peptidase_M13"/>
    <property type="match status" value="1"/>
</dbReference>
<accession>A0A9Q0MVH4</accession>
<dbReference type="GO" id="GO:0030366">
    <property type="term" value="F:molybdopterin synthase activity"/>
    <property type="evidence" value="ECO:0007669"/>
    <property type="project" value="InterPro"/>
</dbReference>
<dbReference type="PANTHER" id="PTHR11733">
    <property type="entry name" value="ZINC METALLOPROTEASE FAMILY M13 NEPRILYSIN-RELATED"/>
    <property type="match status" value="1"/>
</dbReference>
<dbReference type="Pfam" id="PF02597">
    <property type="entry name" value="ThiS"/>
    <property type="match status" value="1"/>
</dbReference>
<keyword evidence="13" id="KW-0472">Membrane</keyword>
<dbReference type="EMBL" id="WJQU01000003">
    <property type="protein sequence ID" value="KAJ6638741.1"/>
    <property type="molecule type" value="Genomic_DNA"/>
</dbReference>
<dbReference type="CDD" id="cd00754">
    <property type="entry name" value="Ubl_MoaD"/>
    <property type="match status" value="1"/>
</dbReference>
<dbReference type="PROSITE" id="PS51885">
    <property type="entry name" value="NEPRILYSIN"/>
    <property type="match status" value="1"/>
</dbReference>
<dbReference type="GO" id="GO:1990140">
    <property type="term" value="C:molybdopterin synthase complex"/>
    <property type="evidence" value="ECO:0007669"/>
    <property type="project" value="InterPro"/>
</dbReference>
<evidence type="ECO:0000259" key="15">
    <source>
        <dbReference type="Pfam" id="PF05649"/>
    </source>
</evidence>
<keyword evidence="17" id="KW-1185">Reference proteome</keyword>
<gene>
    <name evidence="16" type="primary">Nep2_6</name>
    <name evidence="16" type="ORF">Bhyg_11479</name>
</gene>
<evidence type="ECO:0000256" key="13">
    <source>
        <dbReference type="SAM" id="Phobius"/>
    </source>
</evidence>
<protein>
    <submittedName>
        <fullName evidence="16">Neprilysin-2</fullName>
    </submittedName>
</protein>
<evidence type="ECO:0000256" key="1">
    <source>
        <dbReference type="ARBA" id="ARBA00001947"/>
    </source>
</evidence>
<dbReference type="InterPro" id="IPR008753">
    <property type="entry name" value="Peptidase_M13_N"/>
</dbReference>
<dbReference type="HAMAP" id="MF_03052">
    <property type="entry name" value="MOC2B"/>
    <property type="match status" value="1"/>
</dbReference>
<dbReference type="PRINTS" id="PR00786">
    <property type="entry name" value="NEPRILYSIN"/>
</dbReference>
<dbReference type="SUPFAM" id="SSF55486">
    <property type="entry name" value="Metalloproteases ('zincins'), catalytic domain"/>
    <property type="match status" value="1"/>
</dbReference>
<comment type="cofactor">
    <cofactor evidence="1">
        <name>Zn(2+)</name>
        <dbReference type="ChEBI" id="CHEBI:29105"/>
    </cofactor>
</comment>
<dbReference type="InterPro" id="IPR024079">
    <property type="entry name" value="MetalloPept_cat_dom_sf"/>
</dbReference>
<feature type="domain" description="Peptidase M13 C-terminal" evidence="14">
    <location>
        <begin position="941"/>
        <end position="1143"/>
    </location>
</feature>
<keyword evidence="13" id="KW-1133">Transmembrane helix</keyword>
<dbReference type="InterPro" id="IPR016155">
    <property type="entry name" value="Mopterin_synth/thiamin_S_b"/>
</dbReference>
<dbReference type="CDD" id="cd08662">
    <property type="entry name" value="M13"/>
    <property type="match status" value="1"/>
</dbReference>
<dbReference type="SUPFAM" id="SSF54285">
    <property type="entry name" value="MoaD/ThiS"/>
    <property type="match status" value="1"/>
</dbReference>
<dbReference type="InterPro" id="IPR003448">
    <property type="entry name" value="Mopterin_biosynth_MoaE"/>
</dbReference>
<dbReference type="InterPro" id="IPR000718">
    <property type="entry name" value="Peptidase_M13"/>
</dbReference>
<dbReference type="PANTHER" id="PTHR11733:SF224">
    <property type="entry name" value="NEPRILYSIN-2"/>
    <property type="match status" value="1"/>
</dbReference>
<dbReference type="SUPFAM" id="SSF54690">
    <property type="entry name" value="Molybdopterin synthase subunit MoaE"/>
    <property type="match status" value="1"/>
</dbReference>
<evidence type="ECO:0000259" key="14">
    <source>
        <dbReference type="Pfam" id="PF01431"/>
    </source>
</evidence>
<reference evidence="16" key="1">
    <citation type="submission" date="2022-07" db="EMBL/GenBank/DDBJ databases">
        <authorList>
            <person name="Trinca V."/>
            <person name="Uliana J.V.C."/>
            <person name="Torres T.T."/>
            <person name="Ward R.J."/>
            <person name="Monesi N."/>
        </authorList>
    </citation>
    <scope>NUCLEOTIDE SEQUENCE</scope>
    <source>
        <strain evidence="16">HSMRA1968</strain>
        <tissue evidence="16">Whole embryos</tissue>
    </source>
</reference>
<dbReference type="GO" id="GO:0006777">
    <property type="term" value="P:Mo-molybdopterin cofactor biosynthetic process"/>
    <property type="evidence" value="ECO:0007669"/>
    <property type="project" value="UniProtKB-KW"/>
</dbReference>
<keyword evidence="4" id="KW-0963">Cytoplasm</keyword>
<feature type="region of interest" description="Disordered" evidence="12">
    <location>
        <begin position="1182"/>
        <end position="1201"/>
    </location>
</feature>
<keyword evidence="10" id="KW-0482">Metalloprotease</keyword>
<dbReference type="CDD" id="cd00756">
    <property type="entry name" value="MoaE"/>
    <property type="match status" value="1"/>
</dbReference>
<keyword evidence="8" id="KW-0378">Hydrolase</keyword>
<dbReference type="InterPro" id="IPR036563">
    <property type="entry name" value="MoaE_sf"/>
</dbReference>
<dbReference type="InterPro" id="IPR042089">
    <property type="entry name" value="Peptidase_M13_dom_2"/>
</dbReference>
<evidence type="ECO:0000256" key="12">
    <source>
        <dbReference type="SAM" id="MobiDB-lite"/>
    </source>
</evidence>
<dbReference type="GO" id="GO:0046872">
    <property type="term" value="F:metal ion binding"/>
    <property type="evidence" value="ECO:0007669"/>
    <property type="project" value="UniProtKB-KW"/>
</dbReference>
<evidence type="ECO:0000256" key="10">
    <source>
        <dbReference type="ARBA" id="ARBA00023049"/>
    </source>
</evidence>
<name>A0A9Q0MVH4_9DIPT</name>
<evidence type="ECO:0000256" key="5">
    <source>
        <dbReference type="ARBA" id="ARBA00022670"/>
    </source>
</evidence>
<keyword evidence="5" id="KW-0645">Protease</keyword>
<dbReference type="Pfam" id="PF02391">
    <property type="entry name" value="MoaE"/>
    <property type="match status" value="1"/>
</dbReference>
<evidence type="ECO:0000256" key="2">
    <source>
        <dbReference type="ARBA" id="ARBA00004401"/>
    </source>
</evidence>
<organism evidence="16 17">
    <name type="scientific">Pseudolycoriella hygida</name>
    <dbReference type="NCBI Taxonomy" id="35572"/>
    <lineage>
        <taxon>Eukaryota</taxon>
        <taxon>Metazoa</taxon>
        <taxon>Ecdysozoa</taxon>
        <taxon>Arthropoda</taxon>
        <taxon>Hexapoda</taxon>
        <taxon>Insecta</taxon>
        <taxon>Pterygota</taxon>
        <taxon>Neoptera</taxon>
        <taxon>Endopterygota</taxon>
        <taxon>Diptera</taxon>
        <taxon>Nematocera</taxon>
        <taxon>Sciaroidea</taxon>
        <taxon>Sciaridae</taxon>
        <taxon>Pseudolycoriella</taxon>
    </lineage>
</organism>
<keyword evidence="6" id="KW-0808">Transferase</keyword>
<keyword evidence="9" id="KW-0862">Zinc</keyword>
<dbReference type="InterPro" id="IPR018497">
    <property type="entry name" value="Peptidase_M13_C"/>
</dbReference>
<evidence type="ECO:0000313" key="17">
    <source>
        <dbReference type="Proteomes" id="UP001151699"/>
    </source>
</evidence>
<dbReference type="InterPro" id="IPR012675">
    <property type="entry name" value="Beta-grasp_dom_sf"/>
</dbReference>
<evidence type="ECO:0000256" key="4">
    <source>
        <dbReference type="ARBA" id="ARBA00022490"/>
    </source>
</evidence>
<comment type="similarity">
    <text evidence="3">Belongs to the peptidase M13 family.</text>
</comment>
<dbReference type="Gene3D" id="3.40.390.10">
    <property type="entry name" value="Collagenase (Catalytic Domain)"/>
    <property type="match status" value="1"/>
</dbReference>
<dbReference type="InterPro" id="IPR003749">
    <property type="entry name" value="ThiS/MoaD-like"/>
</dbReference>
<dbReference type="FunFam" id="3.90.1170.40:FF:000002">
    <property type="entry name" value="Molybdopterin synthase catalytic subunit"/>
    <property type="match status" value="1"/>
</dbReference>
<comment type="caution">
    <text evidence="16">The sequence shown here is derived from an EMBL/GenBank/DDBJ whole genome shotgun (WGS) entry which is preliminary data.</text>
</comment>
<evidence type="ECO:0000256" key="8">
    <source>
        <dbReference type="ARBA" id="ARBA00022801"/>
    </source>
</evidence>
<proteinExistence type="inferred from homology"/>
<feature type="non-terminal residue" evidence="16">
    <location>
        <position position="1"/>
    </location>
</feature>
<dbReference type="Gene3D" id="3.10.20.30">
    <property type="match status" value="1"/>
</dbReference>
<dbReference type="Gene3D" id="1.10.1380.10">
    <property type="entry name" value="Neutral endopeptidase , domain2"/>
    <property type="match status" value="1"/>
</dbReference>
<dbReference type="OrthoDB" id="6475849at2759"/>
<dbReference type="Pfam" id="PF05649">
    <property type="entry name" value="Peptidase_M13_N"/>
    <property type="match status" value="1"/>
</dbReference>
<evidence type="ECO:0000256" key="7">
    <source>
        <dbReference type="ARBA" id="ARBA00022723"/>
    </source>
</evidence>
<dbReference type="AlphaFoldDB" id="A0A9Q0MVH4"/>
<evidence type="ECO:0000256" key="3">
    <source>
        <dbReference type="ARBA" id="ARBA00007357"/>
    </source>
</evidence>
<comment type="subcellular location">
    <subcellularLocation>
        <location evidence="2">Cell membrane</location>
        <topology evidence="2">Single-pass type II membrane protein</topology>
    </subcellularLocation>
</comment>
<feature type="transmembrane region" description="Helical" evidence="13">
    <location>
        <begin position="425"/>
        <end position="448"/>
    </location>
</feature>